<reference evidence="3" key="1">
    <citation type="submission" date="2016-04" db="EMBL/GenBank/DDBJ databases">
        <title>Comparative genomics of biotechnologically important yeasts.</title>
        <authorList>
            <consortium name="DOE Joint Genome Institute"/>
            <person name="Riley R."/>
            <person name="Haridas S."/>
            <person name="Wolfe K.H."/>
            <person name="Lopes M.R."/>
            <person name="Hittinger C.T."/>
            <person name="Goker M."/>
            <person name="Salamov A."/>
            <person name="Wisecaver J."/>
            <person name="Long T.M."/>
            <person name="Aerts A.L."/>
            <person name="Barry K."/>
            <person name="Choi C."/>
            <person name="Clum A."/>
            <person name="Coughlan A.Y."/>
            <person name="Deshpande S."/>
            <person name="Douglass A.P."/>
            <person name="Hanson S.J."/>
            <person name="Klenk H.-P."/>
            <person name="Labutti K."/>
            <person name="Lapidus A."/>
            <person name="Lindquist E."/>
            <person name="Lipzen A."/>
            <person name="Meier-Kolthoff J.P."/>
            <person name="Ohm R.A."/>
            <person name="Otillar R.P."/>
            <person name="Pangilinan J."/>
            <person name="Peng Y."/>
            <person name="Rokas A."/>
            <person name="Rosa C.A."/>
            <person name="Scheuner C."/>
            <person name="Sibirny A.A."/>
            <person name="Slot J.C."/>
            <person name="Stielow J.B."/>
            <person name="Sun H."/>
            <person name="Kurtzman C.P."/>
            <person name="Blackwell M."/>
            <person name="Grigoriev I.V."/>
            <person name="Jeffries T.W."/>
        </authorList>
    </citation>
    <scope>NUCLEOTIDE SEQUENCE [LARGE SCALE GENOMIC DNA]</scope>
    <source>
        <strain evidence="3">NRRL YB-2248</strain>
    </source>
</reference>
<gene>
    <name evidence="2" type="ORF">CANARDRAFT_30521</name>
</gene>
<dbReference type="EMBL" id="KV453873">
    <property type="protein sequence ID" value="ODV82798.1"/>
    <property type="molecule type" value="Genomic_DNA"/>
</dbReference>
<feature type="compositionally biased region" description="Low complexity" evidence="1">
    <location>
        <begin position="422"/>
        <end position="431"/>
    </location>
</feature>
<dbReference type="PANTHER" id="PTHR12975:SF6">
    <property type="entry name" value="TRAFFICKING PROTEIN PARTICLE COMPLEX SUBUNIT 8"/>
    <property type="match status" value="1"/>
</dbReference>
<accession>A0A1E4STH7</accession>
<evidence type="ECO:0000256" key="1">
    <source>
        <dbReference type="SAM" id="MobiDB-lite"/>
    </source>
</evidence>
<evidence type="ECO:0000313" key="2">
    <source>
        <dbReference type="EMBL" id="ODV82798.1"/>
    </source>
</evidence>
<evidence type="ECO:0000313" key="3">
    <source>
        <dbReference type="Proteomes" id="UP000094801"/>
    </source>
</evidence>
<proteinExistence type="predicted"/>
<dbReference type="Pfam" id="PF12739">
    <property type="entry name" value="TRAPPC-Trs85"/>
    <property type="match status" value="1"/>
</dbReference>
<dbReference type="AlphaFoldDB" id="A0A1E4STH7"/>
<dbReference type="PANTHER" id="PTHR12975">
    <property type="entry name" value="TRANSPORT PROTEIN TRAPP"/>
    <property type="match status" value="1"/>
</dbReference>
<protein>
    <submittedName>
        <fullName evidence="2">Uncharacterized protein</fullName>
    </submittedName>
</protein>
<dbReference type="GO" id="GO:1990072">
    <property type="term" value="C:TRAPPIII protein complex"/>
    <property type="evidence" value="ECO:0007669"/>
    <property type="project" value="TreeGrafter"/>
</dbReference>
<organism evidence="2 3">
    <name type="scientific">[Candida] arabinofermentans NRRL YB-2248</name>
    <dbReference type="NCBI Taxonomy" id="983967"/>
    <lineage>
        <taxon>Eukaryota</taxon>
        <taxon>Fungi</taxon>
        <taxon>Dikarya</taxon>
        <taxon>Ascomycota</taxon>
        <taxon>Saccharomycotina</taxon>
        <taxon>Pichiomycetes</taxon>
        <taxon>Pichiales</taxon>
        <taxon>Pichiaceae</taxon>
        <taxon>Ogataea</taxon>
        <taxon>Ogataea/Candida clade</taxon>
    </lineage>
</organism>
<keyword evidence="3" id="KW-1185">Reference proteome</keyword>
<dbReference type="STRING" id="983967.A0A1E4STH7"/>
<dbReference type="OrthoDB" id="203724at2759"/>
<sequence>MSLPPIEEIYPGIRSRYNERVYSVFEPDVHGPPSLISKQIIVQNYCPKISVTSTRIVDAVASSLGLGTFLELLGYFEHSLIQQDAGSNSVGAGTPPLRLNVRFFKPLQEQLKEQEQSLKLRRGSSGGTGGTGSSMATLSGSGFLNQKFTSTELYSLTVLDNYVNDYIKTIDSRIKKCQMEDTSGSKLDVTLLHNSIYLNFLTKLISSTTVSPFECFNHPIIQLFVISATDDIDTVRDLLIGWKNYDFPNWIDLESILELVLIIVDKDVPEDLQKGLRLQEELKLAMGIKSSITPIYIPKEMDQTTETITLFPPMYAHVDDDLARVGNNTGNSIHIPKNTFEVLFVQLQEIIYKTMIPYMEKKIRIWTEEVVTPRKSFTGRFFSASKKWGASSSSSSSASSASTTKKSFFSFGSSSNEKEEASSSSSFNSSEGYYNATSQEMTIRRLGDWHLMLRDYKGSFTTYELIKKDFIGDKAYAYLSSLQEFMIISLLIGASNKLNPLDRLPSSSTTTGGITTKIITDVINPLVDSTYYSYLSRCNLKTYTIRLTLITAELFFALGQSTAMIFNSNKSPNLHLVSPDTYYNESLKLFKKLLDSKLLDTSPNAKLMERIACIYHNYDKPLISPPMEKSESSYYETENANKLSEPDLCNLGRSRNRKAMMWLLLAAKELDPVSKPIQVQILVRCIESNLLSDNSNSLWLYREDGLLSKLKQSLEG</sequence>
<feature type="region of interest" description="Disordered" evidence="1">
    <location>
        <begin position="410"/>
        <end position="432"/>
    </location>
</feature>
<dbReference type="Proteomes" id="UP000094801">
    <property type="component" value="Unassembled WGS sequence"/>
</dbReference>
<name>A0A1E4STH7_9ASCO</name>
<dbReference type="InterPro" id="IPR024420">
    <property type="entry name" value="TRAPP_III_complex_Trs85"/>
</dbReference>